<organism evidence="9 10">
    <name type="scientific">Tranquillimonas rosea</name>
    <dbReference type="NCBI Taxonomy" id="641238"/>
    <lineage>
        <taxon>Bacteria</taxon>
        <taxon>Pseudomonadati</taxon>
        <taxon>Pseudomonadota</taxon>
        <taxon>Alphaproteobacteria</taxon>
        <taxon>Rhodobacterales</taxon>
        <taxon>Roseobacteraceae</taxon>
        <taxon>Tranquillimonas</taxon>
    </lineage>
</organism>
<evidence type="ECO:0000313" key="9">
    <source>
        <dbReference type="EMBL" id="SES24718.1"/>
    </source>
</evidence>
<dbReference type="EMBL" id="FOGU01000008">
    <property type="protein sequence ID" value="SES24718.1"/>
    <property type="molecule type" value="Genomic_DNA"/>
</dbReference>
<dbReference type="STRING" id="641238.SAMN04490244_10870"/>
<dbReference type="Proteomes" id="UP000198885">
    <property type="component" value="Unassembled WGS sequence"/>
</dbReference>
<dbReference type="PANTHER" id="PTHR30043">
    <property type="entry name" value="PHOSPHONATES TRANSPORT SYSTEM PERMEASE PROTEIN"/>
    <property type="match status" value="1"/>
</dbReference>
<feature type="transmembrane region" description="Helical" evidence="7">
    <location>
        <begin position="190"/>
        <end position="208"/>
    </location>
</feature>
<keyword evidence="5 7" id="KW-1133">Transmembrane helix</keyword>
<feature type="transmembrane region" description="Helical" evidence="7">
    <location>
        <begin position="470"/>
        <end position="487"/>
    </location>
</feature>
<keyword evidence="2" id="KW-0813">Transport</keyword>
<keyword evidence="6 7" id="KW-0472">Membrane</keyword>
<accession>A0A1H9VT66</accession>
<evidence type="ECO:0000259" key="8">
    <source>
        <dbReference type="PROSITE" id="PS50928"/>
    </source>
</evidence>
<feature type="transmembrane region" description="Helical" evidence="7">
    <location>
        <begin position="374"/>
        <end position="394"/>
    </location>
</feature>
<dbReference type="AlphaFoldDB" id="A0A1H9VT66"/>
<proteinExistence type="predicted"/>
<dbReference type="OrthoDB" id="7808588at2"/>
<dbReference type="SUPFAM" id="SSF161098">
    <property type="entry name" value="MetI-like"/>
    <property type="match status" value="2"/>
</dbReference>
<feature type="transmembrane region" description="Helical" evidence="7">
    <location>
        <begin position="64"/>
        <end position="87"/>
    </location>
</feature>
<gene>
    <name evidence="9" type="ORF">SAMN04490244_10870</name>
</gene>
<feature type="transmembrane region" description="Helical" evidence="7">
    <location>
        <begin position="108"/>
        <end position="131"/>
    </location>
</feature>
<evidence type="ECO:0000256" key="4">
    <source>
        <dbReference type="ARBA" id="ARBA00022692"/>
    </source>
</evidence>
<dbReference type="InterPro" id="IPR000515">
    <property type="entry name" value="MetI-like"/>
</dbReference>
<feature type="transmembrane region" description="Helical" evidence="7">
    <location>
        <begin position="306"/>
        <end position="335"/>
    </location>
</feature>
<evidence type="ECO:0000313" key="10">
    <source>
        <dbReference type="Proteomes" id="UP000198885"/>
    </source>
</evidence>
<feature type="transmembrane region" description="Helical" evidence="7">
    <location>
        <begin position="438"/>
        <end position="458"/>
    </location>
</feature>
<evidence type="ECO:0000256" key="6">
    <source>
        <dbReference type="ARBA" id="ARBA00023136"/>
    </source>
</evidence>
<evidence type="ECO:0000256" key="7">
    <source>
        <dbReference type="SAM" id="Phobius"/>
    </source>
</evidence>
<comment type="subcellular location">
    <subcellularLocation>
        <location evidence="1">Cell membrane</location>
        <topology evidence="1">Multi-pass membrane protein</topology>
    </subcellularLocation>
</comment>
<reference evidence="9 10" key="1">
    <citation type="submission" date="2016-10" db="EMBL/GenBank/DDBJ databases">
        <authorList>
            <person name="de Groot N.N."/>
        </authorList>
    </citation>
    <scope>NUCLEOTIDE SEQUENCE [LARGE SCALE GENOMIC DNA]</scope>
    <source>
        <strain evidence="9 10">DSM 23042</strain>
    </source>
</reference>
<dbReference type="PROSITE" id="PS50928">
    <property type="entry name" value="ABC_TM1"/>
    <property type="match status" value="1"/>
</dbReference>
<protein>
    <submittedName>
        <fullName evidence="9">Phosphonate transport system permease protein</fullName>
    </submittedName>
</protein>
<feature type="transmembrane region" description="Helical" evidence="7">
    <location>
        <begin position="214"/>
        <end position="233"/>
    </location>
</feature>
<name>A0A1H9VT66_9RHOB</name>
<sequence length="512" mass="55293">MRPETIGAHVTRKHVLVGFAALTLLALALADIRLLATQPWETLAQMGRGLIRPDFAEPVAMARAAGITVAFALCGVFLGAATGLLLAPFYHRRLVRHLCIAVRAVHELFWALLLLQVTGLSPATGVLAIALPYAGIFAKVFAETMDEVDPTPLSALPARTGTVSALLFGRLPQARRDMLSYTLYRIECGLRSAAVLGFIGLPTLGFLLEGYFLQGTYGAAAAVFFVYLALILPLRIWMRWPLAPVYLVASLWMLGQIRTPPMGDGVLWRFFTQDIVPAPLRDGGWLAPAGWTEFAGWFASLGWEQILPGIAVTLVLSQLALALAAGSALIGFPLLVRRVAGRGGAMLGHLALVLSRSVPDYMLAFVLLQVTGPSMLPAILALGVHNGAIIAHLMGRRSELLSRSLRDDAPRGLTLWGYELVPRQFGVFLALCLYRWEIIVRDSAIFGLIGVATLGFHVDAAIQQLRIDRALVLLLAMGGLTLLIDTVSERLRKALRLAAVPETTPRGAVAAR</sequence>
<keyword evidence="3" id="KW-1003">Cell membrane</keyword>
<evidence type="ECO:0000256" key="5">
    <source>
        <dbReference type="ARBA" id="ARBA00022989"/>
    </source>
</evidence>
<dbReference type="PANTHER" id="PTHR30043:SF1">
    <property type="entry name" value="ABC TRANSPORT SYSTEM PERMEASE PROTEIN P69"/>
    <property type="match status" value="1"/>
</dbReference>
<dbReference type="RefSeq" id="WP_092694666.1">
    <property type="nucleotide sequence ID" value="NZ_FOGU01000008.1"/>
</dbReference>
<keyword evidence="4 7" id="KW-0812">Transmembrane</keyword>
<evidence type="ECO:0000256" key="3">
    <source>
        <dbReference type="ARBA" id="ARBA00022475"/>
    </source>
</evidence>
<dbReference type="InterPro" id="IPR035906">
    <property type="entry name" value="MetI-like_sf"/>
</dbReference>
<dbReference type="GO" id="GO:0055085">
    <property type="term" value="P:transmembrane transport"/>
    <property type="evidence" value="ECO:0007669"/>
    <property type="project" value="InterPro"/>
</dbReference>
<evidence type="ECO:0000256" key="1">
    <source>
        <dbReference type="ARBA" id="ARBA00004651"/>
    </source>
</evidence>
<keyword evidence="10" id="KW-1185">Reference proteome</keyword>
<evidence type="ECO:0000256" key="2">
    <source>
        <dbReference type="ARBA" id="ARBA00022448"/>
    </source>
</evidence>
<feature type="domain" description="ABC transmembrane type-1" evidence="8">
    <location>
        <begin position="61"/>
        <end position="238"/>
    </location>
</feature>
<dbReference type="Gene3D" id="1.10.3720.10">
    <property type="entry name" value="MetI-like"/>
    <property type="match status" value="2"/>
</dbReference>
<dbReference type="GO" id="GO:0005886">
    <property type="term" value="C:plasma membrane"/>
    <property type="evidence" value="ECO:0007669"/>
    <property type="project" value="UniProtKB-SubCell"/>
</dbReference>